<dbReference type="PANTHER" id="PTHR11188:SF17">
    <property type="entry name" value="FI21816P1"/>
    <property type="match status" value="1"/>
</dbReference>
<evidence type="ECO:0000313" key="5">
    <source>
        <dbReference type="Proteomes" id="UP001186944"/>
    </source>
</evidence>
<dbReference type="PANTHER" id="PTHR11188">
    <property type="entry name" value="ARRESTIN DOMAIN CONTAINING PROTEIN"/>
    <property type="match status" value="1"/>
</dbReference>
<comment type="caution">
    <text evidence="4">The sequence shown here is derived from an EMBL/GenBank/DDBJ whole genome shotgun (WGS) entry which is preliminary data.</text>
</comment>
<dbReference type="AlphaFoldDB" id="A0AA88YB69"/>
<feature type="domain" description="Arrestin-like N-terminal" evidence="3">
    <location>
        <begin position="12"/>
        <end position="156"/>
    </location>
</feature>
<evidence type="ECO:0000256" key="1">
    <source>
        <dbReference type="ARBA" id="ARBA00005298"/>
    </source>
</evidence>
<dbReference type="Pfam" id="PF00339">
    <property type="entry name" value="Arrestin_N"/>
    <property type="match status" value="1"/>
</dbReference>
<reference evidence="4" key="1">
    <citation type="submission" date="2019-08" db="EMBL/GenBank/DDBJ databases">
        <title>The improved chromosome-level genome for the pearl oyster Pinctada fucata martensii using PacBio sequencing and Hi-C.</title>
        <authorList>
            <person name="Zheng Z."/>
        </authorList>
    </citation>
    <scope>NUCLEOTIDE SEQUENCE</scope>
    <source>
        <strain evidence="4">ZZ-2019</strain>
        <tissue evidence="4">Adductor muscle</tissue>
    </source>
</reference>
<dbReference type="EMBL" id="VSWD01000007">
    <property type="protein sequence ID" value="KAK3098019.1"/>
    <property type="molecule type" value="Genomic_DNA"/>
</dbReference>
<dbReference type="InterPro" id="IPR011021">
    <property type="entry name" value="Arrestin-like_N"/>
</dbReference>
<gene>
    <name evidence="4" type="ORF">FSP39_015375</name>
</gene>
<name>A0AA88YB69_PINIB</name>
<evidence type="ECO:0000259" key="3">
    <source>
        <dbReference type="Pfam" id="PF00339"/>
    </source>
</evidence>
<keyword evidence="5" id="KW-1185">Reference proteome</keyword>
<dbReference type="InterPro" id="IPR050357">
    <property type="entry name" value="Arrestin_domain-protein"/>
</dbReference>
<accession>A0AA88YB69</accession>
<protein>
    <recommendedName>
        <fullName evidence="3">Arrestin-like N-terminal domain-containing protein</fullName>
    </recommendedName>
</protein>
<dbReference type="InterPro" id="IPR014756">
    <property type="entry name" value="Ig_E-set"/>
</dbReference>
<comment type="similarity">
    <text evidence="1">Belongs to the arrestin family.</text>
</comment>
<evidence type="ECO:0000313" key="4">
    <source>
        <dbReference type="EMBL" id="KAK3098019.1"/>
    </source>
</evidence>
<dbReference type="GO" id="GO:0015031">
    <property type="term" value="P:protein transport"/>
    <property type="evidence" value="ECO:0007669"/>
    <property type="project" value="TreeGrafter"/>
</dbReference>
<proteinExistence type="inferred from homology"/>
<dbReference type="InterPro" id="IPR014752">
    <property type="entry name" value="Arrestin-like_C"/>
</dbReference>
<dbReference type="Gene3D" id="2.60.40.640">
    <property type="match status" value="1"/>
</dbReference>
<feature type="region of interest" description="Disordered" evidence="2">
    <location>
        <begin position="216"/>
        <end position="237"/>
    </location>
</feature>
<evidence type="ECO:0000256" key="2">
    <source>
        <dbReference type="SAM" id="MobiDB-lite"/>
    </source>
</evidence>
<sequence>MANMNMKNVESFDIELATPSGIFYGGQQVAGKAVLVVESDLELTEILLTFQGYASTDWREMRGTGDNRKWKRYCGKETYFDFCESLVPKGQEPLILRPGRYEYPFSFDLPSDIPTSFESGAGHIRYRLQATIDRPSTIFDTSATCLISVLKPLDLNTNPDATANGQSVSTKDKDYVHTTRPMGNLCRLRTKTMYTQRGQWAICVDLGQRLCTQTNETNGQSVSTKDKDYVNKPTRPMGNLCRLRTKTM</sequence>
<organism evidence="4 5">
    <name type="scientific">Pinctada imbricata</name>
    <name type="common">Atlantic pearl-oyster</name>
    <name type="synonym">Pinctada martensii</name>
    <dbReference type="NCBI Taxonomy" id="66713"/>
    <lineage>
        <taxon>Eukaryota</taxon>
        <taxon>Metazoa</taxon>
        <taxon>Spiralia</taxon>
        <taxon>Lophotrochozoa</taxon>
        <taxon>Mollusca</taxon>
        <taxon>Bivalvia</taxon>
        <taxon>Autobranchia</taxon>
        <taxon>Pteriomorphia</taxon>
        <taxon>Pterioida</taxon>
        <taxon>Pterioidea</taxon>
        <taxon>Pteriidae</taxon>
        <taxon>Pinctada</taxon>
    </lineage>
</organism>
<dbReference type="SUPFAM" id="SSF81296">
    <property type="entry name" value="E set domains"/>
    <property type="match status" value="1"/>
</dbReference>
<dbReference type="GO" id="GO:0005737">
    <property type="term" value="C:cytoplasm"/>
    <property type="evidence" value="ECO:0007669"/>
    <property type="project" value="TreeGrafter"/>
</dbReference>
<dbReference type="Proteomes" id="UP001186944">
    <property type="component" value="Unassembled WGS sequence"/>
</dbReference>